<reference evidence="7" key="1">
    <citation type="submission" date="2025-08" db="UniProtKB">
        <authorList>
            <consortium name="Ensembl"/>
        </authorList>
    </citation>
    <scope>IDENTIFICATION</scope>
</reference>
<keyword evidence="3" id="KW-0202">Cytokine</keyword>
<dbReference type="GO" id="GO:0005615">
    <property type="term" value="C:extracellular space"/>
    <property type="evidence" value="ECO:0007669"/>
    <property type="project" value="UniProtKB-KW"/>
</dbReference>
<dbReference type="GeneID" id="111232361"/>
<dbReference type="PANTHER" id="PTHR11471">
    <property type="entry name" value="TUMOR NECROSIS FACTOR FAMILY MEMBER"/>
    <property type="match status" value="1"/>
</dbReference>
<dbReference type="CTD" id="959"/>
<accession>A0A3B4T313</accession>
<dbReference type="GeneTree" id="ENSGT00510000051633"/>
<comment type="similarity">
    <text evidence="2">Belongs to the tumor necrosis factor family.</text>
</comment>
<dbReference type="OMA" id="QLSVWVQ"/>
<evidence type="ECO:0000256" key="4">
    <source>
        <dbReference type="ARBA" id="ARBA00023136"/>
    </source>
</evidence>
<comment type="subcellular location">
    <subcellularLocation>
        <location evidence="1">Membrane</location>
    </subcellularLocation>
</comment>
<organism evidence="7 8">
    <name type="scientific">Seriola dumerili</name>
    <name type="common">Greater amberjack</name>
    <name type="synonym">Caranx dumerili</name>
    <dbReference type="NCBI Taxonomy" id="41447"/>
    <lineage>
        <taxon>Eukaryota</taxon>
        <taxon>Metazoa</taxon>
        <taxon>Chordata</taxon>
        <taxon>Craniata</taxon>
        <taxon>Vertebrata</taxon>
        <taxon>Euteleostomi</taxon>
        <taxon>Actinopterygii</taxon>
        <taxon>Neopterygii</taxon>
        <taxon>Teleostei</taxon>
        <taxon>Neoteleostei</taxon>
        <taxon>Acanthomorphata</taxon>
        <taxon>Carangaria</taxon>
        <taxon>Carangiformes</taxon>
        <taxon>Carangidae</taxon>
        <taxon>Seriola</taxon>
    </lineage>
</organism>
<keyword evidence="5" id="KW-0812">Transmembrane</keyword>
<evidence type="ECO:0000256" key="5">
    <source>
        <dbReference type="SAM" id="Phobius"/>
    </source>
</evidence>
<dbReference type="InterPro" id="IPR006052">
    <property type="entry name" value="TNF_dom"/>
</dbReference>
<dbReference type="PROSITE" id="PS50049">
    <property type="entry name" value="THD_2"/>
    <property type="match status" value="1"/>
</dbReference>
<evidence type="ECO:0000313" key="8">
    <source>
        <dbReference type="Proteomes" id="UP000261420"/>
    </source>
</evidence>
<feature type="transmembrane region" description="Helical" evidence="5">
    <location>
        <begin position="39"/>
        <end position="63"/>
    </location>
</feature>
<protein>
    <submittedName>
        <fullName evidence="7">CD40 ligand</fullName>
    </submittedName>
</protein>
<dbReference type="GO" id="GO:0016020">
    <property type="term" value="C:membrane"/>
    <property type="evidence" value="ECO:0007669"/>
    <property type="project" value="UniProtKB-SubCell"/>
</dbReference>
<evidence type="ECO:0000256" key="2">
    <source>
        <dbReference type="ARBA" id="ARBA00008670"/>
    </source>
</evidence>
<evidence type="ECO:0000259" key="6">
    <source>
        <dbReference type="PROSITE" id="PS50049"/>
    </source>
</evidence>
<sequence length="230" mass="25834">MINTYQTSLAPPPVPPRLNRSHPVLIPTPLPSPGHSKPLIRFLVGVVVLHLLLSVGGFIYLYYNDKMQRPPSAEGQAAFSSSEEQRSAYKALAGMVVDSQAPKISSAGYLMWDMDHSIRRNINYYHKSWLTILQSGEYYVYSTVTFTKSDLMVPLASRVKLRKDEKGEEKTVMQASCSLHREKTSIPHLCTATHGRVVTLEKGDQLSVWVQNLSLVDYDDIATTFGMYKL</sequence>
<dbReference type="Proteomes" id="UP000261420">
    <property type="component" value="Unplaced"/>
</dbReference>
<dbReference type="Pfam" id="PF00229">
    <property type="entry name" value="TNF"/>
    <property type="match status" value="1"/>
</dbReference>
<dbReference type="GO" id="GO:0005164">
    <property type="term" value="F:tumor necrosis factor receptor binding"/>
    <property type="evidence" value="ECO:0007669"/>
    <property type="project" value="InterPro"/>
</dbReference>
<dbReference type="RefSeq" id="XP_022615562.1">
    <property type="nucleotide sequence ID" value="XM_022759841.1"/>
</dbReference>
<dbReference type="STRING" id="41447.ENSSDUP00000000465"/>
<evidence type="ECO:0000313" key="7">
    <source>
        <dbReference type="Ensembl" id="ENSSDUP00000000465.1"/>
    </source>
</evidence>
<proteinExistence type="inferred from homology"/>
<dbReference type="SMART" id="SM00207">
    <property type="entry name" value="TNF"/>
    <property type="match status" value="1"/>
</dbReference>
<dbReference type="Gene3D" id="2.60.120.40">
    <property type="match status" value="1"/>
</dbReference>
<reference evidence="7" key="2">
    <citation type="submission" date="2025-09" db="UniProtKB">
        <authorList>
            <consortium name="Ensembl"/>
        </authorList>
    </citation>
    <scope>IDENTIFICATION</scope>
</reference>
<evidence type="ECO:0000256" key="3">
    <source>
        <dbReference type="ARBA" id="ARBA00022514"/>
    </source>
</evidence>
<keyword evidence="5" id="KW-1133">Transmembrane helix</keyword>
<keyword evidence="4 5" id="KW-0472">Membrane</keyword>
<feature type="domain" description="THD" evidence="6">
    <location>
        <begin position="71"/>
        <end position="230"/>
    </location>
</feature>
<dbReference type="KEGG" id="sdu:111232361"/>
<dbReference type="GO" id="GO:0005125">
    <property type="term" value="F:cytokine activity"/>
    <property type="evidence" value="ECO:0007669"/>
    <property type="project" value="UniProtKB-KW"/>
</dbReference>
<keyword evidence="8" id="KW-1185">Reference proteome</keyword>
<name>A0A3B4T313_SERDU</name>
<dbReference type="GO" id="GO:0006955">
    <property type="term" value="P:immune response"/>
    <property type="evidence" value="ECO:0007669"/>
    <property type="project" value="InterPro"/>
</dbReference>
<dbReference type="Ensembl" id="ENSSDUT00000000505.1">
    <property type="protein sequence ID" value="ENSSDUP00000000465.1"/>
    <property type="gene ID" value="ENSSDUG00000000418.1"/>
</dbReference>
<dbReference type="SUPFAM" id="SSF49842">
    <property type="entry name" value="TNF-like"/>
    <property type="match status" value="1"/>
</dbReference>
<dbReference type="PANTHER" id="PTHR11471:SF57">
    <property type="entry name" value="CD154"/>
    <property type="match status" value="1"/>
</dbReference>
<dbReference type="AlphaFoldDB" id="A0A3B4T313"/>
<dbReference type="InterPro" id="IPR008983">
    <property type="entry name" value="Tumour_necrosis_fac-like_dom"/>
</dbReference>
<evidence type="ECO:0000256" key="1">
    <source>
        <dbReference type="ARBA" id="ARBA00004370"/>
    </source>
</evidence>